<feature type="non-terminal residue" evidence="1">
    <location>
        <position position="193"/>
    </location>
</feature>
<protein>
    <submittedName>
        <fullName evidence="1">33803_t:CDS:1</fullName>
    </submittedName>
</protein>
<dbReference type="EMBL" id="CAJVQC010009115">
    <property type="protein sequence ID" value="CAG8600759.1"/>
    <property type="molecule type" value="Genomic_DNA"/>
</dbReference>
<dbReference type="Proteomes" id="UP000789920">
    <property type="component" value="Unassembled WGS sequence"/>
</dbReference>
<evidence type="ECO:0000313" key="2">
    <source>
        <dbReference type="Proteomes" id="UP000789920"/>
    </source>
</evidence>
<comment type="caution">
    <text evidence="1">The sequence shown here is derived from an EMBL/GenBank/DDBJ whole genome shotgun (WGS) entry which is preliminary data.</text>
</comment>
<organism evidence="1 2">
    <name type="scientific">Racocetra persica</name>
    <dbReference type="NCBI Taxonomy" id="160502"/>
    <lineage>
        <taxon>Eukaryota</taxon>
        <taxon>Fungi</taxon>
        <taxon>Fungi incertae sedis</taxon>
        <taxon>Mucoromycota</taxon>
        <taxon>Glomeromycotina</taxon>
        <taxon>Glomeromycetes</taxon>
        <taxon>Diversisporales</taxon>
        <taxon>Gigasporaceae</taxon>
        <taxon>Racocetra</taxon>
    </lineage>
</organism>
<keyword evidence="2" id="KW-1185">Reference proteome</keyword>
<gene>
    <name evidence="1" type="ORF">RPERSI_LOCUS5910</name>
</gene>
<sequence>LDDNPNDSDNKLDDNFISDEMFKISNINKKITATNLRINYMYRGEQLKNMCLYDYAATLYKIKTNKKELDKITRQKYHEERATRNIEFVNNTMVYLHFKNKLSKKKTIALRKQIEQTDDDLNPEKNNIPELSAYTLAEKNLNNLQVNLLQEISSIILGCYRSVRAKLLTAHQSACENSDKASVVENFNCAKST</sequence>
<name>A0ACA9MPR7_9GLOM</name>
<feature type="non-terminal residue" evidence="1">
    <location>
        <position position="1"/>
    </location>
</feature>
<reference evidence="1" key="1">
    <citation type="submission" date="2021-06" db="EMBL/GenBank/DDBJ databases">
        <authorList>
            <person name="Kallberg Y."/>
            <person name="Tangrot J."/>
            <person name="Rosling A."/>
        </authorList>
    </citation>
    <scope>NUCLEOTIDE SEQUENCE</scope>
    <source>
        <strain evidence="1">MA461A</strain>
    </source>
</reference>
<proteinExistence type="predicted"/>
<evidence type="ECO:0000313" key="1">
    <source>
        <dbReference type="EMBL" id="CAG8600759.1"/>
    </source>
</evidence>
<accession>A0ACA9MPR7</accession>